<reference evidence="3" key="1">
    <citation type="submission" date="2024-02" db="UniProtKB">
        <authorList>
            <consortium name="WormBaseParasite"/>
        </authorList>
    </citation>
    <scope>IDENTIFICATION</scope>
</reference>
<dbReference type="PANTHER" id="PTHR23179:SF27">
    <property type="entry name" value="RHO GTPASE ACTIVATING PROTEIN AT 71E, ISOFORM D"/>
    <property type="match status" value="1"/>
</dbReference>
<dbReference type="SUPFAM" id="SSF48350">
    <property type="entry name" value="GTPase activation domain, GAP"/>
    <property type="match status" value="1"/>
</dbReference>
<dbReference type="Gene3D" id="1.10.555.10">
    <property type="entry name" value="Rho GTPase activation protein"/>
    <property type="match status" value="1"/>
</dbReference>
<feature type="compositionally biased region" description="Basic residues" evidence="1">
    <location>
        <begin position="647"/>
        <end position="660"/>
    </location>
</feature>
<sequence length="660" mass="73440">MTVVASYGMVLCGNSDDVHQRYRGRIEKVKFGVPINEAFSHDIPATLLVLLLKVNKEGPLKKDIWRAPGNQAQVRKLSHIMQHGRLVNIANFSVYTAASVIKKFLSKLPGGIFGIENEQLLFNSVSNADPDKQRQVFCNIFSRLPLPSQHLLVLLFGTFRMVADGAAEFGTKMTPEAIGISVAPSLFHSCIHEGQKVKVEDVERFKLASQVVSNIIKSFGHTTLFPRECYEFYARITGRTLRYDQNTAWIFNFQYPSIAPETSGSSERREQEPLSIEITDENERPGTSRTMPPLPTCPELTCTTKEPLAAALDRILKQPMNQRLSNRLSCSVGEVLSASAEAELCPVSPSSLISAHGDSTRSLSILDSVHEMQARRMESRSQWFLSPNLSRNGVAWRREEACSHSQTTAVKIEESVEETSVPTLTTKEKEVSPTKCKLRAFAYPTKTASNEDLSTTSKNKLTFTRRNVPKRLNIQSLEDKEPSKCNSPGCFRIKHHSPRQIQHEQFQDLIKFWDDKRLISCRSTASSCSQNVSERVPFAEKREKSLKQAPQSQWPVASPEAALVKAQEESIAGGGASSSQAVIRRRSWRTHYVRPTNRDPSVLGGGSLDNEDRPATVVNRGVTHAQSLGGERCLVDSPNGSSGGTPSRKRSLKKKMSTKF</sequence>
<evidence type="ECO:0000313" key="3">
    <source>
        <dbReference type="WBParaSite" id="MBELARI_LOCUS12721"/>
    </source>
</evidence>
<dbReference type="GO" id="GO:0007165">
    <property type="term" value="P:signal transduction"/>
    <property type="evidence" value="ECO:0007669"/>
    <property type="project" value="InterPro"/>
</dbReference>
<dbReference type="GO" id="GO:0005096">
    <property type="term" value="F:GTPase activator activity"/>
    <property type="evidence" value="ECO:0007669"/>
    <property type="project" value="TreeGrafter"/>
</dbReference>
<dbReference type="CDD" id="cd00159">
    <property type="entry name" value="RhoGAP"/>
    <property type="match status" value="1"/>
</dbReference>
<dbReference type="AlphaFoldDB" id="A0A915GSB3"/>
<dbReference type="FunFam" id="1.10.555.10:FF:000032">
    <property type="entry name" value="Uncharacterized protein, isoform E"/>
    <property type="match status" value="1"/>
</dbReference>
<accession>A0A915GSB3</accession>
<dbReference type="PANTHER" id="PTHR23179">
    <property type="entry name" value="T-CELL ACTIVATION RHO GTPASE ACTIVATING PROTEIN-RELATED"/>
    <property type="match status" value="1"/>
</dbReference>
<organism evidence="2 3">
    <name type="scientific">Mesorhabditis belari</name>
    <dbReference type="NCBI Taxonomy" id="2138241"/>
    <lineage>
        <taxon>Eukaryota</taxon>
        <taxon>Metazoa</taxon>
        <taxon>Ecdysozoa</taxon>
        <taxon>Nematoda</taxon>
        <taxon>Chromadorea</taxon>
        <taxon>Rhabditida</taxon>
        <taxon>Rhabditina</taxon>
        <taxon>Rhabditomorpha</taxon>
        <taxon>Rhabditoidea</taxon>
        <taxon>Rhabditidae</taxon>
        <taxon>Mesorhabditinae</taxon>
        <taxon>Mesorhabditis</taxon>
    </lineage>
</organism>
<evidence type="ECO:0000256" key="1">
    <source>
        <dbReference type="SAM" id="MobiDB-lite"/>
    </source>
</evidence>
<proteinExistence type="predicted"/>
<dbReference type="WBParaSite" id="MBELARI_LOCUS12721">
    <property type="protein sequence ID" value="MBELARI_LOCUS12721"/>
    <property type="gene ID" value="MBELARI_LOCUS12721"/>
</dbReference>
<dbReference type="InterPro" id="IPR008936">
    <property type="entry name" value="Rho_GTPase_activation_prot"/>
</dbReference>
<dbReference type="PROSITE" id="PS50238">
    <property type="entry name" value="RHOGAP"/>
    <property type="match status" value="1"/>
</dbReference>
<name>A0A915GSB3_9BILA</name>
<feature type="region of interest" description="Disordered" evidence="1">
    <location>
        <begin position="592"/>
        <end position="660"/>
    </location>
</feature>
<dbReference type="OrthoDB" id="9994905at2759"/>
<dbReference type="InterPro" id="IPR000198">
    <property type="entry name" value="RhoGAP_dom"/>
</dbReference>
<feature type="region of interest" description="Disordered" evidence="1">
    <location>
        <begin position="542"/>
        <end position="561"/>
    </location>
</feature>
<evidence type="ECO:0000313" key="2">
    <source>
        <dbReference type="Proteomes" id="UP000887575"/>
    </source>
</evidence>
<dbReference type="Pfam" id="PF00620">
    <property type="entry name" value="RhoGAP"/>
    <property type="match status" value="1"/>
</dbReference>
<keyword evidence="2" id="KW-1185">Reference proteome</keyword>
<protein>
    <submittedName>
        <fullName evidence="3">Rho-GAP domain-containing protein</fullName>
    </submittedName>
</protein>
<dbReference type="Proteomes" id="UP000887575">
    <property type="component" value="Unassembled WGS sequence"/>
</dbReference>
<dbReference type="SMART" id="SM00324">
    <property type="entry name" value="RhoGAP"/>
    <property type="match status" value="1"/>
</dbReference>